<dbReference type="CDD" id="cd00093">
    <property type="entry name" value="HTH_XRE"/>
    <property type="match status" value="1"/>
</dbReference>
<dbReference type="InterPro" id="IPR001387">
    <property type="entry name" value="Cro/C1-type_HTH"/>
</dbReference>
<dbReference type="RefSeq" id="WP_179454615.1">
    <property type="nucleotide sequence ID" value="NZ_BAAAPX010000001.1"/>
</dbReference>
<evidence type="ECO:0000259" key="2">
    <source>
        <dbReference type="PROSITE" id="PS50943"/>
    </source>
</evidence>
<keyword evidence="4" id="KW-1185">Reference proteome</keyword>
<reference evidence="3 4" key="1">
    <citation type="submission" date="2020-07" db="EMBL/GenBank/DDBJ databases">
        <title>Sequencing the genomes of 1000 actinobacteria strains.</title>
        <authorList>
            <person name="Klenk H.-P."/>
        </authorList>
    </citation>
    <scope>NUCLEOTIDE SEQUENCE [LARGE SCALE GENOMIC DNA]</scope>
    <source>
        <strain evidence="3 4">DSM 23871</strain>
    </source>
</reference>
<feature type="compositionally biased region" description="Low complexity" evidence="1">
    <location>
        <begin position="278"/>
        <end position="298"/>
    </location>
</feature>
<dbReference type="GO" id="GO:0003677">
    <property type="term" value="F:DNA binding"/>
    <property type="evidence" value="ECO:0007669"/>
    <property type="project" value="InterPro"/>
</dbReference>
<evidence type="ECO:0000256" key="1">
    <source>
        <dbReference type="SAM" id="MobiDB-lite"/>
    </source>
</evidence>
<dbReference type="PANTHER" id="PTHR35010:SF2">
    <property type="entry name" value="BLL4672 PROTEIN"/>
    <property type="match status" value="1"/>
</dbReference>
<dbReference type="Pfam" id="PF17765">
    <property type="entry name" value="MLTR_LBD"/>
    <property type="match status" value="1"/>
</dbReference>
<comment type="caution">
    <text evidence="3">The sequence shown here is derived from an EMBL/GenBank/DDBJ whole genome shotgun (WGS) entry which is preliminary data.</text>
</comment>
<gene>
    <name evidence="3" type="ORF">BJ963_000659</name>
</gene>
<dbReference type="SMART" id="SM00530">
    <property type="entry name" value="HTH_XRE"/>
    <property type="match status" value="1"/>
</dbReference>
<feature type="region of interest" description="Disordered" evidence="1">
    <location>
        <begin position="269"/>
        <end position="298"/>
    </location>
</feature>
<dbReference type="InterPro" id="IPR010982">
    <property type="entry name" value="Lambda_DNA-bd_dom_sf"/>
</dbReference>
<dbReference type="PROSITE" id="PS50943">
    <property type="entry name" value="HTH_CROC1"/>
    <property type="match status" value="1"/>
</dbReference>
<evidence type="ECO:0000313" key="4">
    <source>
        <dbReference type="Proteomes" id="UP000589620"/>
    </source>
</evidence>
<evidence type="ECO:0000313" key="3">
    <source>
        <dbReference type="EMBL" id="NYD73140.1"/>
    </source>
</evidence>
<name>A0A852SXB8_9MICO</name>
<accession>A0A852SXB8</accession>
<proteinExistence type="predicted"/>
<organism evidence="3 4">
    <name type="scientific">Leifsonia soli</name>
    <dbReference type="NCBI Taxonomy" id="582665"/>
    <lineage>
        <taxon>Bacteria</taxon>
        <taxon>Bacillati</taxon>
        <taxon>Actinomycetota</taxon>
        <taxon>Actinomycetes</taxon>
        <taxon>Micrococcales</taxon>
        <taxon>Microbacteriaceae</taxon>
        <taxon>Leifsonia</taxon>
    </lineage>
</organism>
<dbReference type="AlphaFoldDB" id="A0A852SXB8"/>
<protein>
    <submittedName>
        <fullName evidence="3">Transcriptional regulator with XRE-family HTH domain</fullName>
    </submittedName>
</protein>
<dbReference type="Proteomes" id="UP000589620">
    <property type="component" value="Unassembled WGS sequence"/>
</dbReference>
<dbReference type="InterPro" id="IPR041413">
    <property type="entry name" value="MLTR_LBD"/>
</dbReference>
<dbReference type="PANTHER" id="PTHR35010">
    <property type="entry name" value="BLL4672 PROTEIN-RELATED"/>
    <property type="match status" value="1"/>
</dbReference>
<sequence>MPSSRAEPNSLGEYLRARRELVDPASVGLRVTGVRRTPGLRREEVATLAGISADYYLRLEQGRDRHPSAQVLNALARVFDLDAAATEYLLSLAEPQPSRARRPARRAVPKGVLQLLEVLDLPAFVEDRMFDVLAANKLATALSPSIRPGANRLRSLFLDADERALYPDWEQATAGLIASFRASIGSDVDDPRIARLVGELSLGSEHFRKLWARHDVRGLGGGAARLDHPRVGMLELSREKLPIGDSGGQLLVIYHAAPGSASAAALRELGRQQAADEPALSSPASAGSAPTSARRPAS</sequence>
<feature type="domain" description="HTH cro/C1-type" evidence="2">
    <location>
        <begin position="39"/>
        <end position="86"/>
    </location>
</feature>
<dbReference type="Gene3D" id="1.10.260.40">
    <property type="entry name" value="lambda repressor-like DNA-binding domains"/>
    <property type="match status" value="1"/>
</dbReference>
<dbReference type="EMBL" id="JACCBJ010000001">
    <property type="protein sequence ID" value="NYD73140.1"/>
    <property type="molecule type" value="Genomic_DNA"/>
</dbReference>
<dbReference type="Gene3D" id="3.30.450.180">
    <property type="match status" value="1"/>
</dbReference>
<dbReference type="SUPFAM" id="SSF47413">
    <property type="entry name" value="lambda repressor-like DNA-binding domains"/>
    <property type="match status" value="1"/>
</dbReference>
<dbReference type="Pfam" id="PF13560">
    <property type="entry name" value="HTH_31"/>
    <property type="match status" value="1"/>
</dbReference>